<evidence type="ECO:0000256" key="7">
    <source>
        <dbReference type="ARBA" id="ARBA00023014"/>
    </source>
</evidence>
<dbReference type="Proteomes" id="UP000323337">
    <property type="component" value="Unassembled WGS sequence"/>
</dbReference>
<evidence type="ECO:0000313" key="9">
    <source>
        <dbReference type="EMBL" id="TYB33999.1"/>
    </source>
</evidence>
<dbReference type="NCBIfam" id="NF045670">
    <property type="entry name" value="quin_L_LdhH"/>
    <property type="match status" value="1"/>
</dbReference>
<evidence type="ECO:0000256" key="6">
    <source>
        <dbReference type="ARBA" id="ARBA00023004"/>
    </source>
</evidence>
<dbReference type="InterPro" id="IPR017896">
    <property type="entry name" value="4Fe4S_Fe-S-bd"/>
</dbReference>
<keyword evidence="3" id="KW-0479">Metal-binding</keyword>
<dbReference type="Pfam" id="PF02754">
    <property type="entry name" value="CCG"/>
    <property type="match status" value="2"/>
</dbReference>
<comment type="caution">
    <text evidence="9">The sequence shown here is derived from an EMBL/GenBank/DDBJ whole genome shotgun (WGS) entry which is preliminary data.</text>
</comment>
<dbReference type="Gene3D" id="1.10.1060.10">
    <property type="entry name" value="Alpha-helical ferredoxin"/>
    <property type="match status" value="1"/>
</dbReference>
<keyword evidence="6" id="KW-0408">Iron</keyword>
<dbReference type="EMBL" id="VSIV01000083">
    <property type="protein sequence ID" value="TYB33999.1"/>
    <property type="molecule type" value="Genomic_DNA"/>
</dbReference>
<evidence type="ECO:0000256" key="1">
    <source>
        <dbReference type="ARBA" id="ARBA00022448"/>
    </source>
</evidence>
<dbReference type="GO" id="GO:0006089">
    <property type="term" value="P:lactate metabolic process"/>
    <property type="evidence" value="ECO:0007669"/>
    <property type="project" value="InterPro"/>
</dbReference>
<protein>
    <submittedName>
        <fullName evidence="9">FeS-binding protein</fullName>
    </submittedName>
</protein>
<dbReference type="InterPro" id="IPR054704">
    <property type="entry name" value="Quin_L_LdhH-like"/>
</dbReference>
<evidence type="ECO:0000313" key="10">
    <source>
        <dbReference type="Proteomes" id="UP000323337"/>
    </source>
</evidence>
<dbReference type="InterPro" id="IPR009051">
    <property type="entry name" value="Helical_ferredxn"/>
</dbReference>
<organism evidence="9 10">
    <name type="scientific">Flexistipes sinusarabici</name>
    <dbReference type="NCBI Taxonomy" id="2352"/>
    <lineage>
        <taxon>Bacteria</taxon>
        <taxon>Pseudomonadati</taxon>
        <taxon>Deferribacterota</taxon>
        <taxon>Deferribacteres</taxon>
        <taxon>Deferribacterales</taxon>
        <taxon>Flexistipitaceae</taxon>
        <taxon>Flexistipes</taxon>
    </lineage>
</organism>
<dbReference type="Pfam" id="PF02589">
    <property type="entry name" value="LUD_dom"/>
    <property type="match status" value="1"/>
</dbReference>
<dbReference type="Gene3D" id="3.40.50.10420">
    <property type="entry name" value="NagB/RpiA/CoA transferase-like"/>
    <property type="match status" value="1"/>
</dbReference>
<dbReference type="PROSITE" id="PS00198">
    <property type="entry name" value="4FE4S_FER_1"/>
    <property type="match status" value="1"/>
</dbReference>
<dbReference type="GO" id="GO:0051539">
    <property type="term" value="F:4 iron, 4 sulfur cluster binding"/>
    <property type="evidence" value="ECO:0007669"/>
    <property type="project" value="UniProtKB-KW"/>
</dbReference>
<keyword evidence="2" id="KW-0004">4Fe-4S</keyword>
<name>A0A5D0MSB7_FLESI</name>
<keyword evidence="7" id="KW-0411">Iron-sulfur</keyword>
<keyword evidence="5" id="KW-0249">Electron transport</keyword>
<dbReference type="InterPro" id="IPR037171">
    <property type="entry name" value="NagB/RpiA_transferase-like"/>
</dbReference>
<accession>A0A5D0MSB7</accession>
<dbReference type="GO" id="GO:0016491">
    <property type="term" value="F:oxidoreductase activity"/>
    <property type="evidence" value="ECO:0007669"/>
    <property type="project" value="UniProtKB-ARBA"/>
</dbReference>
<proteinExistence type="predicted"/>
<evidence type="ECO:0000256" key="3">
    <source>
        <dbReference type="ARBA" id="ARBA00022723"/>
    </source>
</evidence>
<dbReference type="RefSeq" id="WP_303700474.1">
    <property type="nucleotide sequence ID" value="NZ_VSIV01000083.1"/>
</dbReference>
<evidence type="ECO:0000256" key="4">
    <source>
        <dbReference type="ARBA" id="ARBA00022737"/>
    </source>
</evidence>
<dbReference type="PANTHER" id="PTHR47153">
    <property type="entry name" value="LACTATE UTILIZATION PROTEIN B"/>
    <property type="match status" value="1"/>
</dbReference>
<feature type="domain" description="4Fe-4S ferredoxin-type" evidence="8">
    <location>
        <begin position="298"/>
        <end position="326"/>
    </location>
</feature>
<evidence type="ECO:0000259" key="8">
    <source>
        <dbReference type="PROSITE" id="PS51379"/>
    </source>
</evidence>
<dbReference type="PROSITE" id="PS51379">
    <property type="entry name" value="4FE4S_FER_2"/>
    <property type="match status" value="2"/>
</dbReference>
<sequence length="710" mass="78944">MNSFKDKINSKLNDKILYENLKNFAASYKKSRSAALSGLDFENLRVKMNNKRTYSPNYLETLFQRFKNNAEKSGAKVYRAKTGADACRYIAGVCKTHETEYIVKSKSMTSEEIRLNDFLEKENLKPVETDLGEWILQIAGEHPSHMVMPAIHKSREQVAEIFSRFTGKKIDKDNIKEMVKTAREYLRDYYFKAKVGITGANVAVAETGTVAVVTNEGNARLTSTVPPVHIVLLGYEKLVEDFDTAFDIINLLPKSATGQNISTYVTWMKGCNPSANNPTDSKEIHYVFLDNGRLAFFQHPEFREALKCIRCGSCANICPPYEMVGGHVFGHIYIGAIGLILTALYHGEEKAKDILKLCIGCKACSFICPAGIDLQGIISKLKVIVGEKYGINPVKKTIYSTVIPNSRVFSAALKSASFFQRPLIAKDGKHLKSIPFIPESKDFRTLPAVASAFFTEKFKKNYEKQQDFKKRVLFYPGCAIEYFYPEMGESLVKILNKAGVKVDIPGKSVCCGLPAIASGDGENGKKTIHRNLKQMGNPAEYDSYIVLCPSCGMAVKEEFPEYTADNPDLYKLSSDIAQKTLSLGMFLKKENIRLRVKNGVKATYHTPCHQARGLGSSAQEMLKEILGNNFVELEDSDVCCGFGGTYSIDFAGISSGILNKKIEHIVKTGAEIVITDCPGCIMQIEGGLLKSGNDIKVMHLSQFLDEYIEI</sequence>
<keyword evidence="1" id="KW-0813">Transport</keyword>
<dbReference type="InterPro" id="IPR003741">
    <property type="entry name" value="LUD_dom"/>
</dbReference>
<evidence type="ECO:0000256" key="5">
    <source>
        <dbReference type="ARBA" id="ARBA00022982"/>
    </source>
</evidence>
<feature type="non-terminal residue" evidence="9">
    <location>
        <position position="710"/>
    </location>
</feature>
<dbReference type="AlphaFoldDB" id="A0A5D0MSB7"/>
<reference evidence="9 10" key="1">
    <citation type="submission" date="2019-08" db="EMBL/GenBank/DDBJ databases">
        <title>Genomic characterization of a novel candidate phylum (ARYD3) from a high temperature, high salinity tertiary oil reservoir in north central Oklahoma, USA.</title>
        <authorList>
            <person name="Youssef N.H."/>
            <person name="Yadav A."/>
            <person name="Elshahed M.S."/>
        </authorList>
    </citation>
    <scope>NUCLEOTIDE SEQUENCE [LARGE SCALE GENOMIC DNA]</scope>
    <source>
        <strain evidence="9">ARYD1</strain>
    </source>
</reference>
<dbReference type="InterPro" id="IPR024185">
    <property type="entry name" value="FTHF_cligase-like_sf"/>
</dbReference>
<dbReference type="Pfam" id="PF13183">
    <property type="entry name" value="Fer4_8"/>
    <property type="match status" value="1"/>
</dbReference>
<dbReference type="InterPro" id="IPR004452">
    <property type="entry name" value="LutB/LldF"/>
</dbReference>
<dbReference type="SUPFAM" id="SSF46548">
    <property type="entry name" value="alpha-helical ferredoxin"/>
    <property type="match status" value="1"/>
</dbReference>
<keyword evidence="4" id="KW-0677">Repeat</keyword>
<evidence type="ECO:0000256" key="2">
    <source>
        <dbReference type="ARBA" id="ARBA00022485"/>
    </source>
</evidence>
<feature type="domain" description="4Fe-4S ferredoxin-type" evidence="8">
    <location>
        <begin position="348"/>
        <end position="377"/>
    </location>
</feature>
<dbReference type="GO" id="GO:0046872">
    <property type="term" value="F:metal ion binding"/>
    <property type="evidence" value="ECO:0007669"/>
    <property type="project" value="UniProtKB-KW"/>
</dbReference>
<dbReference type="PANTHER" id="PTHR47153:SF2">
    <property type="entry name" value="LACTATE UTILIZATION PROTEIN B"/>
    <property type="match status" value="1"/>
</dbReference>
<dbReference type="SUPFAM" id="SSF100950">
    <property type="entry name" value="NagB/RpiA/CoA transferase-like"/>
    <property type="match status" value="1"/>
</dbReference>
<dbReference type="InterPro" id="IPR004017">
    <property type="entry name" value="Cys_rich_dom"/>
</dbReference>
<dbReference type="InterPro" id="IPR017900">
    <property type="entry name" value="4Fe4S_Fe_S_CS"/>
</dbReference>
<gene>
    <name evidence="9" type="ORF">FXF49_03240</name>
</gene>